<sequence length="79" mass="9120">MNDNQRVKHFTSQLNKALQESDLKMADIIKKIGIVPATFYAWRKGKILPRLSSLKKLAQVFGKDVAWFIGSWLFLIQLD</sequence>
<feature type="domain" description="HTH cro/C1-type" evidence="1">
    <location>
        <begin position="30"/>
        <end position="68"/>
    </location>
</feature>
<dbReference type="SMART" id="SM00530">
    <property type="entry name" value="HTH_XRE"/>
    <property type="match status" value="1"/>
</dbReference>
<dbReference type="PROSITE" id="PS50943">
    <property type="entry name" value="HTH_CROC1"/>
    <property type="match status" value="1"/>
</dbReference>
<dbReference type="Proteomes" id="UP000286907">
    <property type="component" value="Chromosome"/>
</dbReference>
<dbReference type="InterPro" id="IPR001387">
    <property type="entry name" value="Cro/C1-type_HTH"/>
</dbReference>
<dbReference type="SUPFAM" id="SSF47413">
    <property type="entry name" value="lambda repressor-like DNA-binding domains"/>
    <property type="match status" value="1"/>
</dbReference>
<name>A0ABX5QN82_9LACO</name>
<protein>
    <submittedName>
        <fullName evidence="2">Helix-turn-helix transcriptional regulator</fullName>
    </submittedName>
</protein>
<gene>
    <name evidence="2" type="ORF">DLJ48_06675</name>
</gene>
<evidence type="ECO:0000259" key="1">
    <source>
        <dbReference type="PROSITE" id="PS50943"/>
    </source>
</evidence>
<dbReference type="InterPro" id="IPR010982">
    <property type="entry name" value="Lambda_DNA-bd_dom_sf"/>
</dbReference>
<dbReference type="Pfam" id="PF13443">
    <property type="entry name" value="HTH_26"/>
    <property type="match status" value="1"/>
</dbReference>
<dbReference type="RefSeq" id="WP_128686696.1">
    <property type="nucleotide sequence ID" value="NZ_CP029684.2"/>
</dbReference>
<evidence type="ECO:0000313" key="2">
    <source>
        <dbReference type="EMBL" id="QAS70228.1"/>
    </source>
</evidence>
<dbReference type="EMBL" id="CP029684">
    <property type="protein sequence ID" value="QAS70228.1"/>
    <property type="molecule type" value="Genomic_DNA"/>
</dbReference>
<evidence type="ECO:0000313" key="3">
    <source>
        <dbReference type="Proteomes" id="UP000286907"/>
    </source>
</evidence>
<accession>A0ABX5QN82</accession>
<reference evidence="2 3" key="1">
    <citation type="journal article" date="2019" name="Syst. Appl. Microbiol.">
        <title>Oenococcus sicerae sp. nov., isolated from French cider.</title>
        <authorList>
            <person name="Cousin F.J."/>
            <person name="Le Guellec R."/>
            <person name="Chagnot C."/>
            <person name="Goux D."/>
            <person name="Dalmasso M."/>
            <person name="Laplace J.M."/>
            <person name="Cretenet M."/>
        </authorList>
    </citation>
    <scope>NUCLEOTIDE SEQUENCE [LARGE SCALE GENOMIC DNA]</scope>
    <source>
        <strain evidence="2 3">UCMA 15228</strain>
    </source>
</reference>
<keyword evidence="3" id="KW-1185">Reference proteome</keyword>
<dbReference type="Gene3D" id="1.10.260.40">
    <property type="entry name" value="lambda repressor-like DNA-binding domains"/>
    <property type="match status" value="1"/>
</dbReference>
<proteinExistence type="predicted"/>
<dbReference type="CDD" id="cd00093">
    <property type="entry name" value="HTH_XRE"/>
    <property type="match status" value="1"/>
</dbReference>
<organism evidence="2 3">
    <name type="scientific">Oenococcus sicerae</name>
    <dbReference type="NCBI Taxonomy" id="2203724"/>
    <lineage>
        <taxon>Bacteria</taxon>
        <taxon>Bacillati</taxon>
        <taxon>Bacillota</taxon>
        <taxon>Bacilli</taxon>
        <taxon>Lactobacillales</taxon>
        <taxon>Lactobacillaceae</taxon>
        <taxon>Oenococcus</taxon>
    </lineage>
</organism>